<proteinExistence type="predicted"/>
<dbReference type="Proteomes" id="UP000000370">
    <property type="component" value="Chromosome"/>
</dbReference>
<reference evidence="2" key="1">
    <citation type="submission" date="2007-11" db="EMBL/GenBank/DDBJ databases">
        <title>Complete genome sequence of Clostridium phytofermentans ISDg.</title>
        <authorList>
            <person name="Leschine S.B."/>
            <person name="Warnick T.A."/>
            <person name="Blanchard J.L."/>
            <person name="Schnell D.J."/>
            <person name="Petit E.L."/>
            <person name="LaTouf W.G."/>
            <person name="Copeland A."/>
            <person name="Lucas S."/>
            <person name="Lapidus A."/>
            <person name="Barry K."/>
            <person name="Glavina del Rio T."/>
            <person name="Dalin E."/>
            <person name="Tice H."/>
            <person name="Pitluck S."/>
            <person name="Kiss H."/>
            <person name="Brettin T."/>
            <person name="Bruce D."/>
            <person name="Detter J.C."/>
            <person name="Han C."/>
            <person name="Kuske C."/>
            <person name="Schmutz J."/>
            <person name="Larimer F."/>
            <person name="Land M."/>
            <person name="Hauser L."/>
            <person name="Kyrpides N."/>
            <person name="Kim E.A."/>
            <person name="Richardson P."/>
        </authorList>
    </citation>
    <scope>NUCLEOTIDE SEQUENCE [LARGE SCALE GENOMIC DNA]</scope>
    <source>
        <strain evidence="2">ATCC 700394 / DSM 18823 / ISDg</strain>
    </source>
</reference>
<protein>
    <recommendedName>
        <fullName evidence="3">Phage protein</fullName>
    </recommendedName>
</protein>
<sequence length="138" mass="15695">MIRNLLDGVTNELLKFSTDARIYVGSEKQEKILPCYVVKPSTIQYGSGREGRRTKTYTLQVFYYPEGDITTEAVQIEDELGEILEKITVNDIVIKNSGIKSEMVEGAVMCTVDYIVNYTKTDSKPQTMKSLLQKERIE</sequence>
<evidence type="ECO:0008006" key="3">
    <source>
        <dbReference type="Google" id="ProtNLM"/>
    </source>
</evidence>
<dbReference type="RefSeq" id="WP_012198816.1">
    <property type="nucleotide sequence ID" value="NC_010001.1"/>
</dbReference>
<dbReference type="InterPro" id="IPR049254">
    <property type="entry name" value="Phage_tail_terminator"/>
</dbReference>
<accession>A9KKK0</accession>
<keyword evidence="2" id="KW-1185">Reference proteome</keyword>
<gene>
    <name evidence="1" type="ordered locus">Cphy_0784</name>
</gene>
<dbReference type="Pfam" id="PF20765">
    <property type="entry name" value="Phage_tail_terminator_8"/>
    <property type="match status" value="1"/>
</dbReference>
<evidence type="ECO:0000313" key="1">
    <source>
        <dbReference type="EMBL" id="ABX41171.1"/>
    </source>
</evidence>
<dbReference type="AlphaFoldDB" id="A9KKK0"/>
<dbReference type="STRING" id="357809.Cphy_0784"/>
<evidence type="ECO:0000313" key="2">
    <source>
        <dbReference type="Proteomes" id="UP000000370"/>
    </source>
</evidence>
<dbReference type="HOGENOM" id="CLU_1851681_0_0_9"/>
<dbReference type="EMBL" id="CP000885">
    <property type="protein sequence ID" value="ABX41171.1"/>
    <property type="molecule type" value="Genomic_DNA"/>
</dbReference>
<name>A9KKK0_LACP7</name>
<dbReference type="KEGG" id="cpy:Cphy_0784"/>
<organism evidence="1 2">
    <name type="scientific">Lachnoclostridium phytofermentans (strain ATCC 700394 / DSM 18823 / ISDg)</name>
    <name type="common">Clostridium phytofermentans</name>
    <dbReference type="NCBI Taxonomy" id="357809"/>
    <lineage>
        <taxon>Bacteria</taxon>
        <taxon>Bacillati</taxon>
        <taxon>Bacillota</taxon>
        <taxon>Clostridia</taxon>
        <taxon>Lachnospirales</taxon>
        <taxon>Lachnospiraceae</taxon>
    </lineage>
</organism>